<keyword evidence="7" id="KW-1185">Reference proteome</keyword>
<dbReference type="SUPFAM" id="SSF47459">
    <property type="entry name" value="HLH, helix-loop-helix DNA-binding domain"/>
    <property type="match status" value="1"/>
</dbReference>
<accession>A0AAQ3JSB0</accession>
<sequence>MEASASRSSRGFDEEDDDDQEFARREGSSFQKDLAIKVDGKGSGTDDLPTTPRSKHSAMEQRRRNKINDRFRMLRELIPHNDQKRDKASLLLEVIEYIRYLQEKVQKYESSYPGSDQENANIMPWVKVYYRSFWKNAQTNNQSPLDGLADPPQVIRNGSAPAFSGQFDEGNIPVGPAMLSNSQNPTESDTTAGITCKMENATGFVSKFAATLVFVAKNLFPYEGNWCCQVTPDIDFIYRYIFSGSVTLVRIIQPC</sequence>
<comment type="similarity">
    <text evidence="1">Belongs to the bHLH protein family.</text>
</comment>
<evidence type="ECO:0000256" key="3">
    <source>
        <dbReference type="ARBA" id="ARBA00023163"/>
    </source>
</evidence>
<organism evidence="6 7">
    <name type="scientific">Canna indica</name>
    <name type="common">Indian-shot</name>
    <dbReference type="NCBI Taxonomy" id="4628"/>
    <lineage>
        <taxon>Eukaryota</taxon>
        <taxon>Viridiplantae</taxon>
        <taxon>Streptophyta</taxon>
        <taxon>Embryophyta</taxon>
        <taxon>Tracheophyta</taxon>
        <taxon>Spermatophyta</taxon>
        <taxon>Magnoliopsida</taxon>
        <taxon>Liliopsida</taxon>
        <taxon>Zingiberales</taxon>
        <taxon>Cannaceae</taxon>
        <taxon>Canna</taxon>
    </lineage>
</organism>
<dbReference type="Pfam" id="PF00010">
    <property type="entry name" value="HLH"/>
    <property type="match status" value="1"/>
</dbReference>
<dbReference type="InterPro" id="IPR011598">
    <property type="entry name" value="bHLH_dom"/>
</dbReference>
<feature type="compositionally biased region" description="Basic and acidic residues" evidence="4">
    <location>
        <begin position="57"/>
        <end position="66"/>
    </location>
</feature>
<dbReference type="GO" id="GO:0046983">
    <property type="term" value="F:protein dimerization activity"/>
    <property type="evidence" value="ECO:0007669"/>
    <property type="project" value="InterPro"/>
</dbReference>
<feature type="domain" description="BHLH" evidence="5">
    <location>
        <begin position="51"/>
        <end position="101"/>
    </location>
</feature>
<evidence type="ECO:0000256" key="2">
    <source>
        <dbReference type="ARBA" id="ARBA00023015"/>
    </source>
</evidence>
<gene>
    <name evidence="6" type="ORF">Cni_G04140</name>
</gene>
<dbReference type="EMBL" id="CP136890">
    <property type="protein sequence ID" value="WOK95433.1"/>
    <property type="molecule type" value="Genomic_DNA"/>
</dbReference>
<dbReference type="InterPro" id="IPR036638">
    <property type="entry name" value="HLH_DNA-bd_sf"/>
</dbReference>
<dbReference type="GO" id="GO:0003700">
    <property type="term" value="F:DNA-binding transcription factor activity"/>
    <property type="evidence" value="ECO:0007669"/>
    <property type="project" value="InterPro"/>
</dbReference>
<keyword evidence="2" id="KW-0805">Transcription regulation</keyword>
<dbReference type="AlphaFoldDB" id="A0AAQ3JSB0"/>
<evidence type="ECO:0000256" key="1">
    <source>
        <dbReference type="ARBA" id="ARBA00005510"/>
    </source>
</evidence>
<name>A0AAQ3JSB0_9LILI</name>
<dbReference type="GO" id="GO:0006351">
    <property type="term" value="P:DNA-templated transcription"/>
    <property type="evidence" value="ECO:0007669"/>
    <property type="project" value="InterPro"/>
</dbReference>
<protein>
    <submittedName>
        <fullName evidence="6">Transcription factor BIM2-like</fullName>
    </submittedName>
</protein>
<reference evidence="6 7" key="1">
    <citation type="submission" date="2023-10" db="EMBL/GenBank/DDBJ databases">
        <title>Chromosome-scale genome assembly provides insights into flower coloration mechanisms of Canna indica.</title>
        <authorList>
            <person name="Li C."/>
        </authorList>
    </citation>
    <scope>NUCLEOTIDE SEQUENCE [LARGE SCALE GENOMIC DNA]</scope>
    <source>
        <tissue evidence="6">Flower</tissue>
    </source>
</reference>
<dbReference type="SMART" id="SM00353">
    <property type="entry name" value="HLH"/>
    <property type="match status" value="1"/>
</dbReference>
<dbReference type="PANTHER" id="PTHR46412:SF6">
    <property type="entry name" value="TRANSCRIPTION FACTOR BIM2"/>
    <property type="match status" value="1"/>
</dbReference>
<evidence type="ECO:0000259" key="5">
    <source>
        <dbReference type="PROSITE" id="PS50888"/>
    </source>
</evidence>
<evidence type="ECO:0000256" key="4">
    <source>
        <dbReference type="SAM" id="MobiDB-lite"/>
    </source>
</evidence>
<dbReference type="CDD" id="cd11453">
    <property type="entry name" value="bHLH_AtBIM_like"/>
    <property type="match status" value="1"/>
</dbReference>
<dbReference type="PANTHER" id="PTHR46412">
    <property type="entry name" value="BES1-INTERACTING MYC-LIKE PROTEIN"/>
    <property type="match status" value="1"/>
</dbReference>
<dbReference type="PROSITE" id="PS50888">
    <property type="entry name" value="BHLH"/>
    <property type="match status" value="1"/>
</dbReference>
<dbReference type="Proteomes" id="UP001327560">
    <property type="component" value="Chromosome 1"/>
</dbReference>
<dbReference type="InterPro" id="IPR044295">
    <property type="entry name" value="BIM1/2/3"/>
</dbReference>
<keyword evidence="3" id="KW-0804">Transcription</keyword>
<proteinExistence type="inferred from homology"/>
<feature type="region of interest" description="Disordered" evidence="4">
    <location>
        <begin position="1"/>
        <end position="66"/>
    </location>
</feature>
<evidence type="ECO:0000313" key="7">
    <source>
        <dbReference type="Proteomes" id="UP001327560"/>
    </source>
</evidence>
<evidence type="ECO:0000313" key="6">
    <source>
        <dbReference type="EMBL" id="WOK95433.1"/>
    </source>
</evidence>
<dbReference type="Gene3D" id="4.10.280.10">
    <property type="entry name" value="Helix-loop-helix DNA-binding domain"/>
    <property type="match status" value="1"/>
</dbReference>